<organism evidence="2 3">
    <name type="scientific">Discina gigas</name>
    <dbReference type="NCBI Taxonomy" id="1032678"/>
    <lineage>
        <taxon>Eukaryota</taxon>
        <taxon>Fungi</taxon>
        <taxon>Dikarya</taxon>
        <taxon>Ascomycota</taxon>
        <taxon>Pezizomycotina</taxon>
        <taxon>Pezizomycetes</taxon>
        <taxon>Pezizales</taxon>
        <taxon>Discinaceae</taxon>
        <taxon>Discina</taxon>
    </lineage>
</organism>
<dbReference type="Gene3D" id="3.60.10.10">
    <property type="entry name" value="Endonuclease/exonuclease/phosphatase"/>
    <property type="match status" value="1"/>
</dbReference>
<accession>A0ABR3G8N2</accession>
<dbReference type="InterPro" id="IPR005135">
    <property type="entry name" value="Endo/exonuclease/phosphatase"/>
</dbReference>
<keyword evidence="3" id="KW-1185">Reference proteome</keyword>
<reference evidence="2 3" key="1">
    <citation type="submission" date="2024-02" db="EMBL/GenBank/DDBJ databases">
        <title>Discinaceae phylogenomics.</title>
        <authorList>
            <person name="Dirks A.C."/>
            <person name="James T.Y."/>
        </authorList>
    </citation>
    <scope>NUCLEOTIDE SEQUENCE [LARGE SCALE GENOMIC DNA]</scope>
    <source>
        <strain evidence="2 3">ACD0624</strain>
    </source>
</reference>
<evidence type="ECO:0000259" key="1">
    <source>
        <dbReference type="Pfam" id="PF14529"/>
    </source>
</evidence>
<comment type="caution">
    <text evidence="2">The sequence shown here is derived from an EMBL/GenBank/DDBJ whole genome shotgun (WGS) entry which is preliminary data.</text>
</comment>
<evidence type="ECO:0000313" key="3">
    <source>
        <dbReference type="Proteomes" id="UP001447188"/>
    </source>
</evidence>
<dbReference type="Pfam" id="PF14529">
    <property type="entry name" value="Exo_endo_phos_2"/>
    <property type="match status" value="1"/>
</dbReference>
<dbReference type="InterPro" id="IPR036691">
    <property type="entry name" value="Endo/exonu/phosph_ase_sf"/>
</dbReference>
<sequence>MAGNFNAHHTLWYAEHTITRYNNIRNNKKQANSLVEWIEKNNFILHNIPGVLTHFPHSDRQPSVLDLSLSRGLATVMIHGWSCNPENRGTSDHAPVTLALQIKNPTFTPRQLDRATNWATFEKTLQTLRLPEDAWSTPEGTLQAAAAIDNQFQLAIDAAVPWSKPSPKSR</sequence>
<evidence type="ECO:0000313" key="2">
    <source>
        <dbReference type="EMBL" id="KAL0632312.1"/>
    </source>
</evidence>
<gene>
    <name evidence="2" type="ORF">Q9L58_008833</name>
</gene>
<feature type="domain" description="Endonuclease/exonuclease/phosphatase" evidence="1">
    <location>
        <begin position="2"/>
        <end position="96"/>
    </location>
</feature>
<name>A0ABR3G8N2_9PEZI</name>
<protein>
    <recommendedName>
        <fullName evidence="1">Endonuclease/exonuclease/phosphatase domain-containing protein</fullName>
    </recommendedName>
</protein>
<dbReference type="SUPFAM" id="SSF56219">
    <property type="entry name" value="DNase I-like"/>
    <property type="match status" value="1"/>
</dbReference>
<dbReference type="EMBL" id="JBBBZM010000176">
    <property type="protein sequence ID" value="KAL0632312.1"/>
    <property type="molecule type" value="Genomic_DNA"/>
</dbReference>
<dbReference type="Proteomes" id="UP001447188">
    <property type="component" value="Unassembled WGS sequence"/>
</dbReference>
<proteinExistence type="predicted"/>